<sequence>MIPVFTSKNILCYVKNSFKNNKATGPDGLGVKIFTFLPDVFVPFLLQFGTSMEKYGKLPLSMTRDRIALISRKGDGAQFGHWRPITVLNETYRILAGVISKQIELILN</sequence>
<accession>A0A0K2UDW5</accession>
<gene>
    <name evidence="1" type="primary">nell1</name>
</gene>
<name>A0A0K2UDW5_LEPSM</name>
<protein>
    <submittedName>
        <fullName evidence="1">NELlike 1 [Xenopus (Silurana) tropicalis]</fullName>
    </submittedName>
</protein>
<dbReference type="AlphaFoldDB" id="A0A0K2UDW5"/>
<organism evidence="1">
    <name type="scientific">Lepeophtheirus salmonis</name>
    <name type="common">Salmon louse</name>
    <name type="synonym">Caligus salmonis</name>
    <dbReference type="NCBI Taxonomy" id="72036"/>
    <lineage>
        <taxon>Eukaryota</taxon>
        <taxon>Metazoa</taxon>
        <taxon>Ecdysozoa</taxon>
        <taxon>Arthropoda</taxon>
        <taxon>Crustacea</taxon>
        <taxon>Multicrustacea</taxon>
        <taxon>Hexanauplia</taxon>
        <taxon>Copepoda</taxon>
        <taxon>Siphonostomatoida</taxon>
        <taxon>Caligidae</taxon>
        <taxon>Lepeophtheirus</taxon>
    </lineage>
</organism>
<reference evidence="1" key="1">
    <citation type="submission" date="2014-05" db="EMBL/GenBank/DDBJ databases">
        <authorList>
            <person name="Chronopoulou M."/>
        </authorList>
    </citation>
    <scope>NUCLEOTIDE SEQUENCE</scope>
    <source>
        <tissue evidence="1">Whole organism</tissue>
    </source>
</reference>
<proteinExistence type="predicted"/>
<dbReference type="EMBL" id="HACA01019077">
    <property type="protein sequence ID" value="CDW36438.1"/>
    <property type="molecule type" value="Transcribed_RNA"/>
</dbReference>
<evidence type="ECO:0000313" key="1">
    <source>
        <dbReference type="EMBL" id="CDW36438.1"/>
    </source>
</evidence>